<reference evidence="1" key="1">
    <citation type="submission" date="2014-11" db="EMBL/GenBank/DDBJ databases">
        <authorList>
            <person name="Amaro Gonzalez C."/>
        </authorList>
    </citation>
    <scope>NUCLEOTIDE SEQUENCE</scope>
</reference>
<organism evidence="1">
    <name type="scientific">Anguilla anguilla</name>
    <name type="common">European freshwater eel</name>
    <name type="synonym">Muraena anguilla</name>
    <dbReference type="NCBI Taxonomy" id="7936"/>
    <lineage>
        <taxon>Eukaryota</taxon>
        <taxon>Metazoa</taxon>
        <taxon>Chordata</taxon>
        <taxon>Craniata</taxon>
        <taxon>Vertebrata</taxon>
        <taxon>Euteleostomi</taxon>
        <taxon>Actinopterygii</taxon>
        <taxon>Neopterygii</taxon>
        <taxon>Teleostei</taxon>
        <taxon>Anguilliformes</taxon>
        <taxon>Anguillidae</taxon>
        <taxon>Anguilla</taxon>
    </lineage>
</organism>
<accession>A0A0E9Q6Q1</accession>
<protein>
    <submittedName>
        <fullName evidence="1">Uncharacterized protein</fullName>
    </submittedName>
</protein>
<sequence>MSILIFKLFLKCVFIN</sequence>
<dbReference type="EMBL" id="GBXM01096819">
    <property type="protein sequence ID" value="JAH11758.1"/>
    <property type="molecule type" value="Transcribed_RNA"/>
</dbReference>
<dbReference type="AlphaFoldDB" id="A0A0E9Q6Q1"/>
<name>A0A0E9Q6Q1_ANGAN</name>
<proteinExistence type="predicted"/>
<evidence type="ECO:0000313" key="1">
    <source>
        <dbReference type="EMBL" id="JAH11758.1"/>
    </source>
</evidence>
<reference evidence="1" key="2">
    <citation type="journal article" date="2015" name="Fish Shellfish Immunol.">
        <title>Early steps in the European eel (Anguilla anguilla)-Vibrio vulnificus interaction in the gills: Role of the RtxA13 toxin.</title>
        <authorList>
            <person name="Callol A."/>
            <person name="Pajuelo D."/>
            <person name="Ebbesson L."/>
            <person name="Teles M."/>
            <person name="MacKenzie S."/>
            <person name="Amaro C."/>
        </authorList>
    </citation>
    <scope>NUCLEOTIDE SEQUENCE</scope>
</reference>